<gene>
    <name evidence="2" type="ORF">F3Y22_tig00008145pilonHSYRG00033</name>
</gene>
<feature type="compositionally biased region" description="Low complexity" evidence="1">
    <location>
        <begin position="22"/>
        <end position="39"/>
    </location>
</feature>
<proteinExistence type="predicted"/>
<dbReference type="PANTHER" id="PTHR33264">
    <property type="entry name" value="EXPRESSED PROTEIN"/>
    <property type="match status" value="1"/>
</dbReference>
<organism evidence="2 3">
    <name type="scientific">Hibiscus syriacus</name>
    <name type="common">Rose of Sharon</name>
    <dbReference type="NCBI Taxonomy" id="106335"/>
    <lineage>
        <taxon>Eukaryota</taxon>
        <taxon>Viridiplantae</taxon>
        <taxon>Streptophyta</taxon>
        <taxon>Embryophyta</taxon>
        <taxon>Tracheophyta</taxon>
        <taxon>Spermatophyta</taxon>
        <taxon>Magnoliopsida</taxon>
        <taxon>eudicotyledons</taxon>
        <taxon>Gunneridae</taxon>
        <taxon>Pentapetalae</taxon>
        <taxon>rosids</taxon>
        <taxon>malvids</taxon>
        <taxon>Malvales</taxon>
        <taxon>Malvaceae</taxon>
        <taxon>Malvoideae</taxon>
        <taxon>Hibiscus</taxon>
    </lineage>
</organism>
<evidence type="ECO:0000256" key="1">
    <source>
        <dbReference type="SAM" id="MobiDB-lite"/>
    </source>
</evidence>
<protein>
    <submittedName>
        <fullName evidence="2">Uncharacterized protein</fullName>
    </submittedName>
</protein>
<name>A0A6A3CAK0_HIBSY</name>
<dbReference type="Proteomes" id="UP000436088">
    <property type="component" value="Unassembled WGS sequence"/>
</dbReference>
<feature type="region of interest" description="Disordered" evidence="1">
    <location>
        <begin position="1"/>
        <end position="39"/>
    </location>
</feature>
<dbReference type="AlphaFoldDB" id="A0A6A3CAK0"/>
<dbReference type="PANTHER" id="PTHR33264:SF8">
    <property type="entry name" value="EXPRESSED PROTEIN"/>
    <property type="match status" value="1"/>
</dbReference>
<keyword evidence="3" id="KW-1185">Reference proteome</keyword>
<evidence type="ECO:0000313" key="2">
    <source>
        <dbReference type="EMBL" id="KAE8725776.1"/>
    </source>
</evidence>
<accession>A0A6A3CAK0</accession>
<evidence type="ECO:0000313" key="3">
    <source>
        <dbReference type="Proteomes" id="UP000436088"/>
    </source>
</evidence>
<dbReference type="EMBL" id="VEPZ02000402">
    <property type="protein sequence ID" value="KAE8725776.1"/>
    <property type="molecule type" value="Genomic_DNA"/>
</dbReference>
<reference evidence="2" key="1">
    <citation type="submission" date="2019-09" db="EMBL/GenBank/DDBJ databases">
        <title>Draft genome information of white flower Hibiscus syriacus.</title>
        <authorList>
            <person name="Kim Y.-M."/>
        </authorList>
    </citation>
    <scope>NUCLEOTIDE SEQUENCE [LARGE SCALE GENOMIC DNA]</scope>
    <source>
        <strain evidence="2">YM2019G1</strain>
    </source>
</reference>
<feature type="compositionally biased region" description="Polar residues" evidence="1">
    <location>
        <begin position="1"/>
        <end position="19"/>
    </location>
</feature>
<comment type="caution">
    <text evidence="2">The sequence shown here is derived from an EMBL/GenBank/DDBJ whole genome shotgun (WGS) entry which is preliminary data.</text>
</comment>
<sequence length="175" mass="19949">MSRQIIFRTPTSVQRQQPLLKSRSSSNSSSSSGGSGRTRNSAKFREFFGGTTAECAAICCCCPCTIANIIVLTFYKVPVGLCRRALRMKRRRKLQKKGLLQPKKRTHCGFDGTSELQICVEDVFPDVKWKKRCAKDSMALDFLEVPLREEGRPEELNNRDKKYKQFHVCLQLLLI</sequence>